<dbReference type="RefSeq" id="WP_156338902.1">
    <property type="nucleotide sequence ID" value="NZ_CP012159.1"/>
</dbReference>
<gene>
    <name evidence="2" type="ORF">CMC5_056840</name>
</gene>
<organism evidence="2 3">
    <name type="scientific">Chondromyces crocatus</name>
    <dbReference type="NCBI Taxonomy" id="52"/>
    <lineage>
        <taxon>Bacteria</taxon>
        <taxon>Pseudomonadati</taxon>
        <taxon>Myxococcota</taxon>
        <taxon>Polyangia</taxon>
        <taxon>Polyangiales</taxon>
        <taxon>Polyangiaceae</taxon>
        <taxon>Chondromyces</taxon>
    </lineage>
</organism>
<sequence length="127" mass="13888">MSLNHSILACFFLGSAMFMGCAIGGEPTEDEDDLEVEIVDESEHALPAYDVSFEYFTSKPFASATQTGWRMLTCGGGWMSQGEPSNYVKITRDRCDIPGVGTKSCHYCITVVENDSVAEVCPRIPCN</sequence>
<dbReference type="Proteomes" id="UP000067626">
    <property type="component" value="Chromosome"/>
</dbReference>
<keyword evidence="3" id="KW-1185">Reference proteome</keyword>
<protein>
    <recommendedName>
        <fullName evidence="4">Secreted protein</fullName>
    </recommendedName>
</protein>
<dbReference type="AlphaFoldDB" id="A0A0K1EKX4"/>
<proteinExistence type="predicted"/>
<name>A0A0K1EKX4_CHOCO</name>
<evidence type="ECO:0000313" key="3">
    <source>
        <dbReference type="Proteomes" id="UP000067626"/>
    </source>
</evidence>
<keyword evidence="1" id="KW-0732">Signal</keyword>
<evidence type="ECO:0008006" key="4">
    <source>
        <dbReference type="Google" id="ProtNLM"/>
    </source>
</evidence>
<accession>A0A0K1EKX4</accession>
<evidence type="ECO:0000313" key="2">
    <source>
        <dbReference type="EMBL" id="AKT41476.1"/>
    </source>
</evidence>
<feature type="signal peptide" evidence="1">
    <location>
        <begin position="1"/>
        <end position="24"/>
    </location>
</feature>
<reference evidence="2 3" key="1">
    <citation type="submission" date="2015-07" db="EMBL/GenBank/DDBJ databases">
        <title>Genome analysis of myxobacterium Chondromyces crocatus Cm c5 reveals a high potential for natural compound synthesis and the genetic basis for the loss of fruiting body formation.</title>
        <authorList>
            <person name="Zaburannyi N."/>
            <person name="Bunk B."/>
            <person name="Maier J."/>
            <person name="Overmann J."/>
            <person name="Mueller R."/>
        </authorList>
    </citation>
    <scope>NUCLEOTIDE SEQUENCE [LARGE SCALE GENOMIC DNA]</scope>
    <source>
        <strain evidence="2 3">Cm c5</strain>
    </source>
</reference>
<evidence type="ECO:0000256" key="1">
    <source>
        <dbReference type="SAM" id="SignalP"/>
    </source>
</evidence>
<dbReference type="EMBL" id="CP012159">
    <property type="protein sequence ID" value="AKT41476.1"/>
    <property type="molecule type" value="Genomic_DNA"/>
</dbReference>
<feature type="chain" id="PRO_5005459588" description="Secreted protein" evidence="1">
    <location>
        <begin position="25"/>
        <end position="127"/>
    </location>
</feature>
<dbReference type="KEGG" id="ccro:CMC5_056840"/>